<keyword evidence="1" id="KW-0732">Signal</keyword>
<comment type="caution">
    <text evidence="2">The sequence shown here is derived from an EMBL/GenBank/DDBJ whole genome shotgun (WGS) entry which is preliminary data.</text>
</comment>
<organism evidence="2 3">
    <name type="scientific">Mangrovibacterium diazotrophicum</name>
    <dbReference type="NCBI Taxonomy" id="1261403"/>
    <lineage>
        <taxon>Bacteria</taxon>
        <taxon>Pseudomonadati</taxon>
        <taxon>Bacteroidota</taxon>
        <taxon>Bacteroidia</taxon>
        <taxon>Marinilabiliales</taxon>
        <taxon>Prolixibacteraceae</taxon>
        <taxon>Mangrovibacterium</taxon>
    </lineage>
</organism>
<dbReference type="EMBL" id="RAPN01000001">
    <property type="protein sequence ID" value="RKD90809.1"/>
    <property type="molecule type" value="Genomic_DNA"/>
</dbReference>
<dbReference type="OrthoDB" id="6195808at2"/>
<sequence length="141" mass="15642">MKNILLLGCLILAFSLQLAAQSDEDGWVRLAEKTVSYKAETDNVSLIGKKTNLSKIKLTCVQGTVKLKHIRVEMSDGTKKEYDPKGTGVFSKGMSSFAFELPGKDTKLKDLEIEYDSVGAVAVTKRAKVEVWGKERKEKDE</sequence>
<accession>A0A419W5S5</accession>
<dbReference type="Proteomes" id="UP000283387">
    <property type="component" value="Unassembled WGS sequence"/>
</dbReference>
<feature type="chain" id="PRO_5019172735" description="DUF2541 family protein" evidence="1">
    <location>
        <begin position="20"/>
        <end position="141"/>
    </location>
</feature>
<reference evidence="2 3" key="1">
    <citation type="submission" date="2018-09" db="EMBL/GenBank/DDBJ databases">
        <title>Genomic Encyclopedia of Archaeal and Bacterial Type Strains, Phase II (KMG-II): from individual species to whole genera.</title>
        <authorList>
            <person name="Goeker M."/>
        </authorList>
    </citation>
    <scope>NUCLEOTIDE SEQUENCE [LARGE SCALE GENOMIC DNA]</scope>
    <source>
        <strain evidence="2 3">DSM 27148</strain>
    </source>
</reference>
<proteinExistence type="predicted"/>
<feature type="signal peptide" evidence="1">
    <location>
        <begin position="1"/>
        <end position="19"/>
    </location>
</feature>
<evidence type="ECO:0008006" key="4">
    <source>
        <dbReference type="Google" id="ProtNLM"/>
    </source>
</evidence>
<evidence type="ECO:0000256" key="1">
    <source>
        <dbReference type="SAM" id="SignalP"/>
    </source>
</evidence>
<protein>
    <recommendedName>
        <fullName evidence="4">DUF2541 family protein</fullName>
    </recommendedName>
</protein>
<name>A0A419W5S5_9BACT</name>
<evidence type="ECO:0000313" key="2">
    <source>
        <dbReference type="EMBL" id="RKD90809.1"/>
    </source>
</evidence>
<evidence type="ECO:0000313" key="3">
    <source>
        <dbReference type="Proteomes" id="UP000283387"/>
    </source>
</evidence>
<dbReference type="RefSeq" id="WP_120272180.1">
    <property type="nucleotide sequence ID" value="NZ_RAPN01000001.1"/>
</dbReference>
<keyword evidence="3" id="KW-1185">Reference proteome</keyword>
<gene>
    <name evidence="2" type="ORF">BC643_1152</name>
</gene>
<dbReference type="AlphaFoldDB" id="A0A419W5S5"/>